<dbReference type="STRING" id="553467.SAMN04488063_3484"/>
<evidence type="ECO:0000313" key="1">
    <source>
        <dbReference type="EMBL" id="SFG97522.1"/>
    </source>
</evidence>
<sequence>MQPMEMNSTTDPRAVVQYASERWQASADCVEYVGMRVDGTPVVLNLTAHERLSPNRSLGLVRHSPAGFDWGYTGSGPAQLACALLLDYTDNETVAQQHYIQFRNDVVSQLVCDGPADCWHLTGEDIEAALAEFEEYRALTPDGGTPSSSLPTNWSAVSRTDRTVFQRRDIDHYVVLAEGSEEWLIILCAQGDRAYPAPLDHRTLPVENDPASAVQELVAESNDLVEPEEDT</sequence>
<organism evidence="1 2">
    <name type="scientific">Halopelagius inordinatus</name>
    <dbReference type="NCBI Taxonomy" id="553467"/>
    <lineage>
        <taxon>Archaea</taxon>
        <taxon>Methanobacteriati</taxon>
        <taxon>Methanobacteriota</taxon>
        <taxon>Stenosarchaea group</taxon>
        <taxon>Halobacteria</taxon>
        <taxon>Halobacteriales</taxon>
        <taxon>Haloferacaceae</taxon>
    </lineage>
</organism>
<dbReference type="Proteomes" id="UP000198876">
    <property type="component" value="Unassembled WGS sequence"/>
</dbReference>
<dbReference type="AlphaFoldDB" id="A0A1I2W890"/>
<accession>A0A1I2W890</accession>
<protein>
    <submittedName>
        <fullName evidence="1">Uncharacterized protein</fullName>
    </submittedName>
</protein>
<gene>
    <name evidence="1" type="ORF">SAMN04488063_3484</name>
</gene>
<dbReference type="InterPro" id="IPR046164">
    <property type="entry name" value="DUF6166"/>
</dbReference>
<dbReference type="EMBL" id="FOOQ01000007">
    <property type="protein sequence ID" value="SFG97522.1"/>
    <property type="molecule type" value="Genomic_DNA"/>
</dbReference>
<dbReference type="Pfam" id="PF19663">
    <property type="entry name" value="DUF6166"/>
    <property type="match status" value="1"/>
</dbReference>
<name>A0A1I2W890_9EURY</name>
<reference evidence="2" key="1">
    <citation type="submission" date="2016-10" db="EMBL/GenBank/DDBJ databases">
        <authorList>
            <person name="Varghese N."/>
            <person name="Submissions S."/>
        </authorList>
    </citation>
    <scope>NUCLEOTIDE SEQUENCE [LARGE SCALE GENOMIC DNA]</scope>
    <source>
        <strain evidence="2">CGMCC 1.7739</strain>
    </source>
</reference>
<keyword evidence="2" id="KW-1185">Reference proteome</keyword>
<proteinExistence type="predicted"/>
<evidence type="ECO:0000313" key="2">
    <source>
        <dbReference type="Proteomes" id="UP000198876"/>
    </source>
</evidence>